<reference evidence="2" key="1">
    <citation type="submission" date="2023-02" db="EMBL/GenBank/DDBJ databases">
        <title>Genome of toxic invasive species Heracleum sosnowskyi carries increased number of genes despite the absence of recent whole-genome duplications.</title>
        <authorList>
            <person name="Schelkunov M."/>
            <person name="Shtratnikova V."/>
            <person name="Makarenko M."/>
            <person name="Klepikova A."/>
            <person name="Omelchenko D."/>
            <person name="Novikova G."/>
            <person name="Obukhova E."/>
            <person name="Bogdanov V."/>
            <person name="Penin A."/>
            <person name="Logacheva M."/>
        </authorList>
    </citation>
    <scope>NUCLEOTIDE SEQUENCE</scope>
    <source>
        <strain evidence="2">Hsosn_3</strain>
        <tissue evidence="2">Leaf</tissue>
    </source>
</reference>
<sequence>MSPRFSPITSIIPSDHVNPIFSEPPIETMFAQKIPKSTARRKGLTLTAPTLPEDSVTAESSATGKRSTKRIVCFSEEKSDENQSDKDDDFDFNYGESNIPSDEEINTIPKVKDNWKHGHWHDFVDNDDDDEYYQRLYKNGELCEEQEFGKINLKP</sequence>
<evidence type="ECO:0000313" key="2">
    <source>
        <dbReference type="EMBL" id="KAK1373856.1"/>
    </source>
</evidence>
<dbReference type="Proteomes" id="UP001237642">
    <property type="component" value="Unassembled WGS sequence"/>
</dbReference>
<dbReference type="AlphaFoldDB" id="A0AAD8HWA2"/>
<reference evidence="2" key="2">
    <citation type="submission" date="2023-05" db="EMBL/GenBank/DDBJ databases">
        <authorList>
            <person name="Schelkunov M.I."/>
        </authorList>
    </citation>
    <scope>NUCLEOTIDE SEQUENCE</scope>
    <source>
        <strain evidence="2">Hsosn_3</strain>
        <tissue evidence="2">Leaf</tissue>
    </source>
</reference>
<evidence type="ECO:0000313" key="3">
    <source>
        <dbReference type="Proteomes" id="UP001237642"/>
    </source>
</evidence>
<feature type="region of interest" description="Disordered" evidence="1">
    <location>
        <begin position="40"/>
        <end position="102"/>
    </location>
</feature>
<protein>
    <submittedName>
        <fullName evidence="2">Uncharacterized protein</fullName>
    </submittedName>
</protein>
<proteinExistence type="predicted"/>
<dbReference type="EMBL" id="JAUIZM010000007">
    <property type="protein sequence ID" value="KAK1373856.1"/>
    <property type="molecule type" value="Genomic_DNA"/>
</dbReference>
<feature type="compositionally biased region" description="Basic and acidic residues" evidence="1">
    <location>
        <begin position="75"/>
        <end position="85"/>
    </location>
</feature>
<organism evidence="2 3">
    <name type="scientific">Heracleum sosnowskyi</name>
    <dbReference type="NCBI Taxonomy" id="360622"/>
    <lineage>
        <taxon>Eukaryota</taxon>
        <taxon>Viridiplantae</taxon>
        <taxon>Streptophyta</taxon>
        <taxon>Embryophyta</taxon>
        <taxon>Tracheophyta</taxon>
        <taxon>Spermatophyta</taxon>
        <taxon>Magnoliopsida</taxon>
        <taxon>eudicotyledons</taxon>
        <taxon>Gunneridae</taxon>
        <taxon>Pentapetalae</taxon>
        <taxon>asterids</taxon>
        <taxon>campanulids</taxon>
        <taxon>Apiales</taxon>
        <taxon>Apiaceae</taxon>
        <taxon>Apioideae</taxon>
        <taxon>apioid superclade</taxon>
        <taxon>Tordylieae</taxon>
        <taxon>Tordyliinae</taxon>
        <taxon>Heracleum</taxon>
    </lineage>
</organism>
<evidence type="ECO:0000256" key="1">
    <source>
        <dbReference type="SAM" id="MobiDB-lite"/>
    </source>
</evidence>
<accession>A0AAD8HWA2</accession>
<comment type="caution">
    <text evidence="2">The sequence shown here is derived from an EMBL/GenBank/DDBJ whole genome shotgun (WGS) entry which is preliminary data.</text>
</comment>
<gene>
    <name evidence="2" type="ORF">POM88_030049</name>
</gene>
<keyword evidence="3" id="KW-1185">Reference proteome</keyword>
<name>A0AAD8HWA2_9APIA</name>